<accession>A0A0L6VKM8</accession>
<feature type="region of interest" description="Disordered" evidence="1">
    <location>
        <begin position="1"/>
        <end position="24"/>
    </location>
</feature>
<sequence length="202" mass="23731">MRKRTGKQLKKRLASQPKNDMAPSKVLSAQSLLHPWDDNKPTRRPTPKEVDEYNQIQYYWFLHSGINVVWWYPLNEASIIVIITFTPFEKLTPSPKDDLNFISTFLHNFKRLAQILQQGPNCWYIKQFGPEDQIAFNSHYCKYSWVGECFKKLAHEPFQKNHNLKKIQPPHMVLSIMLPLALSVFLIINLAFNLIINMAFSR</sequence>
<evidence type="ECO:0000256" key="1">
    <source>
        <dbReference type="SAM" id="MobiDB-lite"/>
    </source>
</evidence>
<dbReference type="EMBL" id="LAVV01004777">
    <property type="protein sequence ID" value="KNZ61259.1"/>
    <property type="molecule type" value="Genomic_DNA"/>
</dbReference>
<dbReference type="VEuPathDB" id="FungiDB:VP01_142g19"/>
<gene>
    <name evidence="3" type="ORF">VP01_142g19</name>
</gene>
<dbReference type="OrthoDB" id="2518877at2759"/>
<name>A0A0L6VKM8_9BASI</name>
<feature type="transmembrane region" description="Helical" evidence="2">
    <location>
        <begin position="172"/>
        <end position="196"/>
    </location>
</feature>
<keyword evidence="2" id="KW-1133">Transmembrane helix</keyword>
<dbReference type="Proteomes" id="UP000037035">
    <property type="component" value="Unassembled WGS sequence"/>
</dbReference>
<evidence type="ECO:0000256" key="2">
    <source>
        <dbReference type="SAM" id="Phobius"/>
    </source>
</evidence>
<keyword evidence="2" id="KW-0812">Transmembrane</keyword>
<organism evidence="3 4">
    <name type="scientific">Puccinia sorghi</name>
    <dbReference type="NCBI Taxonomy" id="27349"/>
    <lineage>
        <taxon>Eukaryota</taxon>
        <taxon>Fungi</taxon>
        <taxon>Dikarya</taxon>
        <taxon>Basidiomycota</taxon>
        <taxon>Pucciniomycotina</taxon>
        <taxon>Pucciniomycetes</taxon>
        <taxon>Pucciniales</taxon>
        <taxon>Pucciniaceae</taxon>
        <taxon>Puccinia</taxon>
    </lineage>
</organism>
<keyword evidence="4" id="KW-1185">Reference proteome</keyword>
<dbReference type="AlphaFoldDB" id="A0A0L6VKM8"/>
<reference evidence="3 4" key="1">
    <citation type="submission" date="2015-08" db="EMBL/GenBank/DDBJ databases">
        <title>Next Generation Sequencing and Analysis of the Genome of Puccinia sorghi L Schw, the Causal Agent of Maize Common Rust.</title>
        <authorList>
            <person name="Rochi L."/>
            <person name="Burguener G."/>
            <person name="Darino M."/>
            <person name="Turjanski A."/>
            <person name="Kreff E."/>
            <person name="Dieguez M.J."/>
            <person name="Sacco F."/>
        </authorList>
    </citation>
    <scope>NUCLEOTIDE SEQUENCE [LARGE SCALE GENOMIC DNA]</scope>
    <source>
        <strain evidence="3 4">RO10H11247</strain>
    </source>
</reference>
<proteinExistence type="predicted"/>
<evidence type="ECO:0000313" key="3">
    <source>
        <dbReference type="EMBL" id="KNZ61259.1"/>
    </source>
</evidence>
<keyword evidence="2" id="KW-0472">Membrane</keyword>
<comment type="caution">
    <text evidence="3">The sequence shown here is derived from an EMBL/GenBank/DDBJ whole genome shotgun (WGS) entry which is preliminary data.</text>
</comment>
<feature type="compositionally biased region" description="Basic residues" evidence="1">
    <location>
        <begin position="1"/>
        <end position="13"/>
    </location>
</feature>
<protein>
    <submittedName>
        <fullName evidence="3">Uncharacterized protein</fullName>
    </submittedName>
</protein>
<evidence type="ECO:0000313" key="4">
    <source>
        <dbReference type="Proteomes" id="UP000037035"/>
    </source>
</evidence>